<dbReference type="InterPro" id="IPR021793">
    <property type="entry name" value="Oprl"/>
</dbReference>
<evidence type="ECO:0008006" key="5">
    <source>
        <dbReference type="Google" id="ProtNLM"/>
    </source>
</evidence>
<evidence type="ECO:0000313" key="3">
    <source>
        <dbReference type="EMBL" id="SHO49619.1"/>
    </source>
</evidence>
<keyword evidence="4" id="KW-1185">Reference proteome</keyword>
<protein>
    <recommendedName>
        <fullName evidence="5">Lipoprotein</fullName>
    </recommendedName>
</protein>
<feature type="signal peptide" evidence="2">
    <location>
        <begin position="1"/>
        <end position="30"/>
    </location>
</feature>
<evidence type="ECO:0000313" key="4">
    <source>
        <dbReference type="Proteomes" id="UP000184603"/>
    </source>
</evidence>
<dbReference type="PROSITE" id="PS51257">
    <property type="entry name" value="PROKAR_LIPOPROTEIN"/>
    <property type="match status" value="1"/>
</dbReference>
<name>A0A1M7YAJ5_9BACT</name>
<accession>A0A1M7YAJ5</accession>
<feature type="coiled-coil region" evidence="1">
    <location>
        <begin position="39"/>
        <end position="73"/>
    </location>
</feature>
<dbReference type="Pfam" id="PF11839">
    <property type="entry name" value="Alanine_zipper"/>
    <property type="match status" value="1"/>
</dbReference>
<sequence>MVYTGKKQLTALGLAILLGFSLMTSGCATKSTAQSDEALSRAEAAASRAEAAANRAEAAAEKAERIFEKKMKK</sequence>
<dbReference type="Proteomes" id="UP000184603">
    <property type="component" value="Unassembled WGS sequence"/>
</dbReference>
<feature type="chain" id="PRO_5013201240" description="Lipoprotein" evidence="2">
    <location>
        <begin position="31"/>
        <end position="73"/>
    </location>
</feature>
<reference evidence="3" key="1">
    <citation type="submission" date="2016-12" db="EMBL/GenBank/DDBJ databases">
        <authorList>
            <person name="Song W.-J."/>
            <person name="Kurnit D.M."/>
        </authorList>
    </citation>
    <scope>NUCLEOTIDE SEQUENCE [LARGE SCALE GENOMIC DNA]</scope>
    <source>
        <strain evidence="3">DSM 18488</strain>
    </source>
</reference>
<dbReference type="AlphaFoldDB" id="A0A1M7YAJ5"/>
<evidence type="ECO:0000256" key="1">
    <source>
        <dbReference type="SAM" id="Coils"/>
    </source>
</evidence>
<gene>
    <name evidence="3" type="ORF">SAMN02745220_02942</name>
</gene>
<dbReference type="STRING" id="1121416.SAMN02745220_02942"/>
<dbReference type="EMBL" id="FRFE01000014">
    <property type="protein sequence ID" value="SHO49619.1"/>
    <property type="molecule type" value="Genomic_DNA"/>
</dbReference>
<organism evidence="3 4">
    <name type="scientific">Desulfopila aestuarii DSM 18488</name>
    <dbReference type="NCBI Taxonomy" id="1121416"/>
    <lineage>
        <taxon>Bacteria</taxon>
        <taxon>Pseudomonadati</taxon>
        <taxon>Thermodesulfobacteriota</taxon>
        <taxon>Desulfobulbia</taxon>
        <taxon>Desulfobulbales</taxon>
        <taxon>Desulfocapsaceae</taxon>
        <taxon>Desulfopila</taxon>
    </lineage>
</organism>
<keyword evidence="2" id="KW-0732">Signal</keyword>
<dbReference type="RefSeq" id="WP_073614285.1">
    <property type="nucleotide sequence ID" value="NZ_FRFE01000014.1"/>
</dbReference>
<keyword evidence="1" id="KW-0175">Coiled coil</keyword>
<evidence type="ECO:0000256" key="2">
    <source>
        <dbReference type="SAM" id="SignalP"/>
    </source>
</evidence>
<proteinExistence type="predicted"/>